<dbReference type="InterPro" id="IPR029063">
    <property type="entry name" value="SAM-dependent_MTases_sf"/>
</dbReference>
<evidence type="ECO:0000256" key="4">
    <source>
        <dbReference type="ARBA" id="ARBA00022679"/>
    </source>
</evidence>
<dbReference type="Proteomes" id="UP000602260">
    <property type="component" value="Unassembled WGS sequence"/>
</dbReference>
<evidence type="ECO:0000256" key="1">
    <source>
        <dbReference type="ARBA" id="ARBA00022490"/>
    </source>
</evidence>
<protein>
    <recommendedName>
        <fullName evidence="6">Ribosomal RNA small subunit methyltransferase G</fullName>
        <ecNumber evidence="6">2.1.1.-</ecNumber>
    </recommendedName>
    <alternativeName>
        <fullName evidence="6">16S rRNA 7-methylguanosine methyltransferase</fullName>
        <shortName evidence="6">16S rRNA m7G methyltransferase</shortName>
    </alternativeName>
</protein>
<dbReference type="SUPFAM" id="SSF53335">
    <property type="entry name" value="S-adenosyl-L-methionine-dependent methyltransferases"/>
    <property type="match status" value="1"/>
</dbReference>
<evidence type="ECO:0000313" key="7">
    <source>
        <dbReference type="EMBL" id="MBC5717331.1"/>
    </source>
</evidence>
<dbReference type="PANTHER" id="PTHR31760:SF0">
    <property type="entry name" value="S-ADENOSYL-L-METHIONINE-DEPENDENT METHYLTRANSFERASES SUPERFAMILY PROTEIN"/>
    <property type="match status" value="1"/>
</dbReference>
<keyword evidence="5 6" id="KW-0949">S-adenosyl-L-methionine</keyword>
<dbReference type="HAMAP" id="MF_00074">
    <property type="entry name" value="16SrRNA_methyltr_G"/>
    <property type="match status" value="1"/>
</dbReference>
<evidence type="ECO:0000313" key="8">
    <source>
        <dbReference type="Proteomes" id="UP000602260"/>
    </source>
</evidence>
<feature type="binding site" evidence="6">
    <location>
        <begin position="129"/>
        <end position="130"/>
    </location>
    <ligand>
        <name>S-adenosyl-L-methionine</name>
        <dbReference type="ChEBI" id="CHEBI:59789"/>
    </ligand>
</feature>
<dbReference type="GO" id="GO:0005829">
    <property type="term" value="C:cytosol"/>
    <property type="evidence" value="ECO:0007669"/>
    <property type="project" value="TreeGrafter"/>
</dbReference>
<accession>A0A8J6M5S2</accession>
<keyword evidence="2 6" id="KW-0698">rRNA processing</keyword>
<keyword evidence="8" id="KW-1185">Reference proteome</keyword>
<dbReference type="PANTHER" id="PTHR31760">
    <property type="entry name" value="S-ADENOSYL-L-METHIONINE-DEPENDENT METHYLTRANSFERASES SUPERFAMILY PROTEIN"/>
    <property type="match status" value="1"/>
</dbReference>
<dbReference type="PIRSF" id="PIRSF003078">
    <property type="entry name" value="GidB"/>
    <property type="match status" value="1"/>
</dbReference>
<evidence type="ECO:0000256" key="6">
    <source>
        <dbReference type="HAMAP-Rule" id="MF_00074"/>
    </source>
</evidence>
<gene>
    <name evidence="6 7" type="primary">rsmG</name>
    <name evidence="7" type="ORF">H8S55_08370</name>
</gene>
<dbReference type="GO" id="GO:0070043">
    <property type="term" value="F:rRNA (guanine-N7-)-methyltransferase activity"/>
    <property type="evidence" value="ECO:0007669"/>
    <property type="project" value="UniProtKB-UniRule"/>
</dbReference>
<proteinExistence type="inferred from homology"/>
<feature type="binding site" evidence="6">
    <location>
        <position position="83"/>
    </location>
    <ligand>
        <name>S-adenosyl-L-methionine</name>
        <dbReference type="ChEBI" id="CHEBI:59789"/>
    </ligand>
</feature>
<evidence type="ECO:0000256" key="2">
    <source>
        <dbReference type="ARBA" id="ARBA00022552"/>
    </source>
</evidence>
<comment type="similarity">
    <text evidence="6">Belongs to the methyltransferase superfamily. RNA methyltransferase RsmG family.</text>
</comment>
<comment type="caution">
    <text evidence="6">Lacks conserved residue(s) required for the propagation of feature annotation.</text>
</comment>
<feature type="binding site" evidence="6">
    <location>
        <position position="78"/>
    </location>
    <ligand>
        <name>S-adenosyl-L-methionine</name>
        <dbReference type="ChEBI" id="CHEBI:59789"/>
    </ligand>
</feature>
<keyword evidence="3 6" id="KW-0489">Methyltransferase</keyword>
<feature type="binding site" evidence="6">
    <location>
        <position position="148"/>
    </location>
    <ligand>
        <name>S-adenosyl-L-methionine</name>
        <dbReference type="ChEBI" id="CHEBI:59789"/>
    </ligand>
</feature>
<evidence type="ECO:0000256" key="3">
    <source>
        <dbReference type="ARBA" id="ARBA00022603"/>
    </source>
</evidence>
<dbReference type="FunFam" id="3.40.50.150:FF:000041">
    <property type="entry name" value="Ribosomal RNA small subunit methyltransferase G"/>
    <property type="match status" value="1"/>
</dbReference>
<evidence type="ECO:0000256" key="5">
    <source>
        <dbReference type="ARBA" id="ARBA00022691"/>
    </source>
</evidence>
<dbReference type="EC" id="2.1.1.-" evidence="6"/>
<dbReference type="Gene3D" id="3.40.50.150">
    <property type="entry name" value="Vaccinia Virus protein VP39"/>
    <property type="match status" value="1"/>
</dbReference>
<dbReference type="EMBL" id="JACOPN010000005">
    <property type="protein sequence ID" value="MBC5717331.1"/>
    <property type="molecule type" value="Genomic_DNA"/>
</dbReference>
<organism evidence="7 8">
    <name type="scientific">Flintibacter faecis</name>
    <dbReference type="NCBI Taxonomy" id="2763047"/>
    <lineage>
        <taxon>Bacteria</taxon>
        <taxon>Bacillati</taxon>
        <taxon>Bacillota</taxon>
        <taxon>Clostridia</taxon>
        <taxon>Eubacteriales</taxon>
        <taxon>Flintibacter</taxon>
    </lineage>
</organism>
<dbReference type="AlphaFoldDB" id="A0A8J6M5S2"/>
<dbReference type="RefSeq" id="WP_186878608.1">
    <property type="nucleotide sequence ID" value="NZ_JACOPN010000005.1"/>
</dbReference>
<keyword evidence="1 6" id="KW-0963">Cytoplasm</keyword>
<comment type="function">
    <text evidence="6">Specifically methylates the N7 position of a guanine in 16S rRNA.</text>
</comment>
<comment type="caution">
    <text evidence="7">The sequence shown here is derived from an EMBL/GenBank/DDBJ whole genome shotgun (WGS) entry which is preliminary data.</text>
</comment>
<comment type="subcellular location">
    <subcellularLocation>
        <location evidence="6">Cytoplasm</location>
    </subcellularLocation>
</comment>
<reference evidence="7" key="1">
    <citation type="submission" date="2020-08" db="EMBL/GenBank/DDBJ databases">
        <title>Genome public.</title>
        <authorList>
            <person name="Liu C."/>
            <person name="Sun Q."/>
        </authorList>
    </citation>
    <scope>NUCLEOTIDE SEQUENCE</scope>
    <source>
        <strain evidence="7">BX5</strain>
    </source>
</reference>
<dbReference type="Pfam" id="PF02527">
    <property type="entry name" value="GidB"/>
    <property type="match status" value="1"/>
</dbReference>
<dbReference type="NCBIfam" id="TIGR00138">
    <property type="entry name" value="rsmG_gidB"/>
    <property type="match status" value="1"/>
</dbReference>
<sequence>MKELISSGLEALGLTGSVPPDAAEKLAEYGRLLLEKNQVMNLTAIRDEAGVARLHMLDCAALLPCTDFSQARTLLDVGTGAGFPGLPLKILLPQLDVTLLDSLNKRVDWLNEVSAQLELTGVRAIQGRAEERALDKSMRDSFDLVTARAVADLRLLAELCLPFVKVGGRFLAMKSVDSDQELDQAAHAIKLLGGRVRDVKDYAIPGTEVTHRLVIVEKVASTLKGYPRRWAKIQKAPL</sequence>
<dbReference type="InterPro" id="IPR003682">
    <property type="entry name" value="rRNA_ssu_MeTfrase_G"/>
</dbReference>
<keyword evidence="4 6" id="KW-0808">Transferase</keyword>
<name>A0A8J6M5S2_9FIRM</name>